<sequence length="142" mass="15630">MSRKITFSLLLCVFSNLAFADTLYPGDKDDYYSDDLEAAVTEAKQRTHHYDYSNTLRYNRTTSQSIEIPRLLNQDLAYTAIETPALAPTAASAESLGVEQTVDPLLSNKETRVLTTVQEPKVALPNIGNAPVLAPPVTVTVR</sequence>
<reference evidence="2 3" key="1">
    <citation type="journal article" date="2013" name="Genome Announc.">
        <title>Genome Sequence of Thalassolituus oleivorans MIL-1 (DSM 14913T).</title>
        <authorList>
            <person name="Golyshin P.N."/>
            <person name="Werner J."/>
            <person name="Chernikova T.N."/>
            <person name="Tran H."/>
            <person name="Ferrer M."/>
            <person name="Yakimov M.M."/>
            <person name="Teeling H."/>
            <person name="Golyshina O.V."/>
        </authorList>
    </citation>
    <scope>NUCLEOTIDE SEQUENCE [LARGE SCALE GENOMIC DNA]</scope>
    <source>
        <strain evidence="2 3">MIL-1</strain>
    </source>
</reference>
<dbReference type="KEGG" id="tol:TOL_0616"/>
<evidence type="ECO:0000256" key="1">
    <source>
        <dbReference type="SAM" id="SignalP"/>
    </source>
</evidence>
<organism evidence="2 3">
    <name type="scientific">Thalassolituus oleivorans MIL-1</name>
    <dbReference type="NCBI Taxonomy" id="1298593"/>
    <lineage>
        <taxon>Bacteria</taxon>
        <taxon>Pseudomonadati</taxon>
        <taxon>Pseudomonadota</taxon>
        <taxon>Gammaproteobacteria</taxon>
        <taxon>Oceanospirillales</taxon>
        <taxon>Oceanospirillaceae</taxon>
        <taxon>Thalassolituus</taxon>
    </lineage>
</organism>
<dbReference type="RefSeq" id="WP_015485791.1">
    <property type="nucleotide sequence ID" value="NC_020888.1"/>
</dbReference>
<dbReference type="STRING" id="187493.CN03_14980"/>
<dbReference type="GeneID" id="79175590"/>
<keyword evidence="3" id="KW-1185">Reference proteome</keyword>
<gene>
    <name evidence="2" type="ORF">TOL_0616</name>
</gene>
<dbReference type="EMBL" id="HF680312">
    <property type="protein sequence ID" value="CCU71054.1"/>
    <property type="molecule type" value="Genomic_DNA"/>
</dbReference>
<proteinExistence type="predicted"/>
<protein>
    <submittedName>
        <fullName evidence="2">Uncharacterized protein</fullName>
    </submittedName>
</protein>
<feature type="chain" id="PRO_5004065712" evidence="1">
    <location>
        <begin position="21"/>
        <end position="142"/>
    </location>
</feature>
<dbReference type="Proteomes" id="UP000011866">
    <property type="component" value="Chromosome"/>
</dbReference>
<evidence type="ECO:0000313" key="3">
    <source>
        <dbReference type="Proteomes" id="UP000011866"/>
    </source>
</evidence>
<dbReference type="HOGENOM" id="CLU_1814886_0_0_6"/>
<dbReference type="AlphaFoldDB" id="M5E000"/>
<feature type="signal peptide" evidence="1">
    <location>
        <begin position="1"/>
        <end position="20"/>
    </location>
</feature>
<accession>M5E000</accession>
<evidence type="ECO:0000313" key="2">
    <source>
        <dbReference type="EMBL" id="CCU71054.1"/>
    </source>
</evidence>
<keyword evidence="1" id="KW-0732">Signal</keyword>
<name>M5E000_9GAMM</name>